<reference evidence="3" key="1">
    <citation type="journal article" date="2019" name="Int. J. Syst. Evol. Microbiol.">
        <title>The Global Catalogue of Microorganisms (GCM) 10K type strain sequencing project: providing services to taxonomists for standard genome sequencing and annotation.</title>
        <authorList>
            <consortium name="The Broad Institute Genomics Platform"/>
            <consortium name="The Broad Institute Genome Sequencing Center for Infectious Disease"/>
            <person name="Wu L."/>
            <person name="Ma J."/>
        </authorList>
    </citation>
    <scope>NUCLEOTIDE SEQUENCE [LARGE SCALE GENOMIC DNA]</scope>
    <source>
        <strain evidence="3">JCM 17805</strain>
    </source>
</reference>
<proteinExistence type="predicted"/>
<accession>A0ABP8V4D2</accession>
<dbReference type="InterPro" id="IPR038717">
    <property type="entry name" value="Tc1-like_DDE_dom"/>
</dbReference>
<comment type="caution">
    <text evidence="2">The sequence shown here is derived from an EMBL/GenBank/DDBJ whole genome shotgun (WGS) entry which is preliminary data.</text>
</comment>
<evidence type="ECO:0000313" key="3">
    <source>
        <dbReference type="Proteomes" id="UP001500604"/>
    </source>
</evidence>
<dbReference type="Proteomes" id="UP001500604">
    <property type="component" value="Unassembled WGS sequence"/>
</dbReference>
<organism evidence="2 3">
    <name type="scientific">Kistimonas scapharcae</name>
    <dbReference type="NCBI Taxonomy" id="1036133"/>
    <lineage>
        <taxon>Bacteria</taxon>
        <taxon>Pseudomonadati</taxon>
        <taxon>Pseudomonadota</taxon>
        <taxon>Gammaproteobacteria</taxon>
        <taxon>Oceanospirillales</taxon>
        <taxon>Endozoicomonadaceae</taxon>
        <taxon>Kistimonas</taxon>
    </lineage>
</organism>
<evidence type="ECO:0000313" key="2">
    <source>
        <dbReference type="EMBL" id="GAA4651093.1"/>
    </source>
</evidence>
<name>A0ABP8V4D2_9GAMM</name>
<dbReference type="InterPro" id="IPR036397">
    <property type="entry name" value="RNaseH_sf"/>
</dbReference>
<dbReference type="EMBL" id="BAABFL010000437">
    <property type="protein sequence ID" value="GAA4651093.1"/>
    <property type="molecule type" value="Genomic_DNA"/>
</dbReference>
<sequence>MTYKRCRRSCKHKRDQKAFEQRYAILKAFLDAESKDQCSLYYFDESGFSLIPNVPYAWQEISETLAIPSQHSRRLNVLGFLSQRGELHYSATEGKVTSEVVIAAFDDFIQQTDDDKPRVIVIDNASMHTSRLFREAQDKWLEKNVHIVRLPTYSPELNLIEILWRMVKYYWVNLSAYVDFDSLKEEVIRVLNDYGTKYEINFV</sequence>
<dbReference type="InterPro" id="IPR047655">
    <property type="entry name" value="Transpos_IS630-like"/>
</dbReference>
<protein>
    <recommendedName>
        <fullName evidence="1">Tc1-like transposase DDE domain-containing protein</fullName>
    </recommendedName>
</protein>
<dbReference type="NCBIfam" id="NF033545">
    <property type="entry name" value="transpos_IS630"/>
    <property type="match status" value="1"/>
</dbReference>
<evidence type="ECO:0000259" key="1">
    <source>
        <dbReference type="Pfam" id="PF13358"/>
    </source>
</evidence>
<keyword evidence="3" id="KW-1185">Reference proteome</keyword>
<dbReference type="RefSeq" id="WP_345197402.1">
    <property type="nucleotide sequence ID" value="NZ_BAABFL010000437.1"/>
</dbReference>
<dbReference type="InterPro" id="IPR012337">
    <property type="entry name" value="RNaseH-like_sf"/>
</dbReference>
<dbReference type="Gene3D" id="3.30.420.10">
    <property type="entry name" value="Ribonuclease H-like superfamily/Ribonuclease H"/>
    <property type="match status" value="1"/>
</dbReference>
<dbReference type="Pfam" id="PF13358">
    <property type="entry name" value="DDE_3"/>
    <property type="match status" value="1"/>
</dbReference>
<dbReference type="SUPFAM" id="SSF53098">
    <property type="entry name" value="Ribonuclease H-like"/>
    <property type="match status" value="1"/>
</dbReference>
<gene>
    <name evidence="2" type="ORF">GCM10023116_33760</name>
</gene>
<feature type="domain" description="Tc1-like transposase DDE" evidence="1">
    <location>
        <begin position="40"/>
        <end position="183"/>
    </location>
</feature>